<dbReference type="OrthoDB" id="9794183at2"/>
<comment type="caution">
    <text evidence="2">The sequence shown here is derived from an EMBL/GenBank/DDBJ whole genome shotgun (WGS) entry which is preliminary data.</text>
</comment>
<dbReference type="PANTHER" id="PTHR36114">
    <property type="entry name" value="16.7 KDA PROTEIN IN WHIE LOCUS"/>
    <property type="match status" value="1"/>
</dbReference>
<evidence type="ECO:0000313" key="2">
    <source>
        <dbReference type="EMBL" id="OPC84679.1"/>
    </source>
</evidence>
<feature type="domain" description="Cupin type-2" evidence="1">
    <location>
        <begin position="41"/>
        <end position="96"/>
    </location>
</feature>
<dbReference type="Proteomes" id="UP000190037">
    <property type="component" value="Unassembled WGS sequence"/>
</dbReference>
<dbReference type="InterPro" id="IPR014710">
    <property type="entry name" value="RmlC-like_jellyroll"/>
</dbReference>
<dbReference type="RefSeq" id="WP_078978976.1">
    <property type="nucleotide sequence ID" value="NZ_MWQN01000001.1"/>
</dbReference>
<dbReference type="AlphaFoldDB" id="A0A1T3P6G5"/>
<protein>
    <submittedName>
        <fullName evidence="2">Cupin</fullName>
    </submittedName>
</protein>
<dbReference type="STRING" id="159449.B4N89_30515"/>
<sequence length="123" mass="13462">MSESVVPVNLADRLSRFSDLWSQKTVAVLNDYEVKVAKLKGEFVWHTHEDTDELILVVSGRLTIRLRGADVVLEPGELFVVPRRVEHCTAADEETAILLFEPAGTINTGDAGGSMTKAAEVLV</sequence>
<evidence type="ECO:0000313" key="3">
    <source>
        <dbReference type="Proteomes" id="UP000190037"/>
    </source>
</evidence>
<gene>
    <name evidence="2" type="ORF">B4N89_30515</name>
</gene>
<proteinExistence type="predicted"/>
<organism evidence="2 3">
    <name type="scientific">Embleya scabrispora</name>
    <dbReference type="NCBI Taxonomy" id="159449"/>
    <lineage>
        <taxon>Bacteria</taxon>
        <taxon>Bacillati</taxon>
        <taxon>Actinomycetota</taxon>
        <taxon>Actinomycetes</taxon>
        <taxon>Kitasatosporales</taxon>
        <taxon>Streptomycetaceae</taxon>
        <taxon>Embleya</taxon>
    </lineage>
</organism>
<dbReference type="InterPro" id="IPR052044">
    <property type="entry name" value="PKS_Associated_Protein"/>
</dbReference>
<evidence type="ECO:0000259" key="1">
    <source>
        <dbReference type="Pfam" id="PF07883"/>
    </source>
</evidence>
<dbReference type="InterPro" id="IPR013096">
    <property type="entry name" value="Cupin_2"/>
</dbReference>
<dbReference type="PANTHER" id="PTHR36114:SF1">
    <property type="entry name" value="16.7 KDA PROTEIN IN WHIE LOCUS"/>
    <property type="match status" value="1"/>
</dbReference>
<name>A0A1T3P6G5_9ACTN</name>
<dbReference type="Gene3D" id="2.60.120.10">
    <property type="entry name" value="Jelly Rolls"/>
    <property type="match status" value="1"/>
</dbReference>
<dbReference type="InterPro" id="IPR011051">
    <property type="entry name" value="RmlC_Cupin_sf"/>
</dbReference>
<dbReference type="Pfam" id="PF07883">
    <property type="entry name" value="Cupin_2"/>
    <property type="match status" value="1"/>
</dbReference>
<dbReference type="CDD" id="cd02226">
    <property type="entry name" value="cupin_YdbB-like"/>
    <property type="match status" value="1"/>
</dbReference>
<accession>A0A1T3P6G5</accession>
<reference evidence="2 3" key="1">
    <citation type="submission" date="2017-03" db="EMBL/GenBank/DDBJ databases">
        <title>Draft genome sequence of Streptomyces scabrisporus NF3, endophyte isolated from Amphipterygium adstringens.</title>
        <authorList>
            <person name="Vazquez M."/>
            <person name="Ceapa C.D."/>
            <person name="Rodriguez Luna D."/>
            <person name="Sanchez Esquivel S."/>
        </authorList>
    </citation>
    <scope>NUCLEOTIDE SEQUENCE [LARGE SCALE GENOMIC DNA]</scope>
    <source>
        <strain evidence="2 3">NF3</strain>
    </source>
</reference>
<dbReference type="SUPFAM" id="SSF51182">
    <property type="entry name" value="RmlC-like cupins"/>
    <property type="match status" value="1"/>
</dbReference>
<keyword evidence="3" id="KW-1185">Reference proteome</keyword>
<dbReference type="EMBL" id="MWQN01000001">
    <property type="protein sequence ID" value="OPC84679.1"/>
    <property type="molecule type" value="Genomic_DNA"/>
</dbReference>